<accession>A0ABM9NGG4</accession>
<dbReference type="Pfam" id="PF13649">
    <property type="entry name" value="Methyltransf_25"/>
    <property type="match status" value="1"/>
</dbReference>
<evidence type="ECO:0000256" key="1">
    <source>
        <dbReference type="ARBA" id="ARBA00022603"/>
    </source>
</evidence>
<organism evidence="4 5">
    <name type="scientific">Candidatus Methylocalor cossyra</name>
    <dbReference type="NCBI Taxonomy" id="3108543"/>
    <lineage>
        <taxon>Bacteria</taxon>
        <taxon>Pseudomonadati</taxon>
        <taxon>Pseudomonadota</taxon>
        <taxon>Gammaproteobacteria</taxon>
        <taxon>Methylococcales</taxon>
        <taxon>Methylococcaceae</taxon>
        <taxon>Candidatus Methylocalor</taxon>
    </lineage>
</organism>
<dbReference type="Gene3D" id="1.10.150.290">
    <property type="entry name" value="S-adenosyl-L-methionine-dependent methyltransferases"/>
    <property type="match status" value="1"/>
</dbReference>
<dbReference type="SUPFAM" id="SSF53335">
    <property type="entry name" value="S-adenosyl-L-methionine-dependent methyltransferases"/>
    <property type="match status" value="1"/>
</dbReference>
<protein>
    <submittedName>
        <fullName evidence="4">Trans-aconitate methyltransferase</fullName>
    </submittedName>
</protein>
<proteinExistence type="predicted"/>
<dbReference type="Proteomes" id="UP001497493">
    <property type="component" value="Chromosome"/>
</dbReference>
<dbReference type="CDD" id="cd02440">
    <property type="entry name" value="AdoMet_MTases"/>
    <property type="match status" value="1"/>
</dbReference>
<reference evidence="4 5" key="1">
    <citation type="submission" date="2024-04" db="EMBL/GenBank/DDBJ databases">
        <authorList>
            <person name="Cremers G."/>
        </authorList>
    </citation>
    <scope>NUCLEOTIDE SEQUENCE [LARGE SCALE GENOMIC DNA]</scope>
    <source>
        <strain evidence="4">MeCH1-AG</strain>
    </source>
</reference>
<dbReference type="PANTHER" id="PTHR43861">
    <property type="entry name" value="TRANS-ACONITATE 2-METHYLTRANSFERASE-RELATED"/>
    <property type="match status" value="1"/>
</dbReference>
<keyword evidence="5" id="KW-1185">Reference proteome</keyword>
<name>A0ABM9NGG4_9GAMM</name>
<keyword evidence="2" id="KW-0808">Transferase</keyword>
<dbReference type="InterPro" id="IPR023149">
    <property type="entry name" value="Trans_acon_MeTrfase_C"/>
</dbReference>
<sequence length="267" mass="29799">MYRWNPEDYARHSSGQEAWARELLTGLALSPEDRVLDIGCGDGRITAELARRVPAGAVVGVDLSEDMVLYASNQFPTAVHPNLTFRQADARDLPFEAEFTLVFSNAALHWVRDHRPVLAGIARALQPGGRCRMEMGGRGNAAALLAAFEAVAGAAEWQQDFLEGFELPFGFHDVDDYRRWLEGAGLRPGRVQRVDKDMVHADRTAFLGWLRTAWHPYSARVAAERRGRFLEAVVDRYLSAYPPDRAGQIHVTMVRLQVEAYKPVPGT</sequence>
<dbReference type="InterPro" id="IPR041698">
    <property type="entry name" value="Methyltransf_25"/>
</dbReference>
<dbReference type="PANTHER" id="PTHR43861:SF1">
    <property type="entry name" value="TRANS-ACONITATE 2-METHYLTRANSFERASE"/>
    <property type="match status" value="1"/>
</dbReference>
<gene>
    <name evidence="4" type="ORF">MECH1_V1_0916</name>
</gene>
<dbReference type="InterPro" id="IPR029063">
    <property type="entry name" value="SAM-dependent_MTases_sf"/>
</dbReference>
<dbReference type="Gene3D" id="3.40.50.150">
    <property type="entry name" value="Vaccinia Virus protein VP39"/>
    <property type="match status" value="1"/>
</dbReference>
<evidence type="ECO:0000313" key="4">
    <source>
        <dbReference type="EMBL" id="CAL1239692.1"/>
    </source>
</evidence>
<feature type="domain" description="Methyltransferase" evidence="3">
    <location>
        <begin position="35"/>
        <end position="129"/>
    </location>
</feature>
<dbReference type="EMBL" id="OZ026884">
    <property type="protein sequence ID" value="CAL1239692.1"/>
    <property type="molecule type" value="Genomic_DNA"/>
</dbReference>
<keyword evidence="1 4" id="KW-0489">Methyltransferase</keyword>
<dbReference type="GO" id="GO:0032259">
    <property type="term" value="P:methylation"/>
    <property type="evidence" value="ECO:0007669"/>
    <property type="project" value="UniProtKB-KW"/>
</dbReference>
<evidence type="ECO:0000313" key="5">
    <source>
        <dbReference type="Proteomes" id="UP001497493"/>
    </source>
</evidence>
<dbReference type="GO" id="GO:0008168">
    <property type="term" value="F:methyltransferase activity"/>
    <property type="evidence" value="ECO:0007669"/>
    <property type="project" value="UniProtKB-KW"/>
</dbReference>
<evidence type="ECO:0000256" key="2">
    <source>
        <dbReference type="ARBA" id="ARBA00022679"/>
    </source>
</evidence>
<evidence type="ECO:0000259" key="3">
    <source>
        <dbReference type="Pfam" id="PF13649"/>
    </source>
</evidence>
<dbReference type="RefSeq" id="WP_348759233.1">
    <property type="nucleotide sequence ID" value="NZ_OZ026884.1"/>
</dbReference>